<keyword evidence="7" id="KW-0175">Coiled coil</keyword>
<keyword evidence="5 8" id="KW-0472">Membrane</keyword>
<dbReference type="Proteomes" id="UP000193334">
    <property type="component" value="Chromosome"/>
</dbReference>
<evidence type="ECO:0000256" key="7">
    <source>
        <dbReference type="SAM" id="Coils"/>
    </source>
</evidence>
<evidence type="ECO:0000256" key="9">
    <source>
        <dbReference type="SAM" id="SignalP"/>
    </source>
</evidence>
<evidence type="ECO:0000256" key="2">
    <source>
        <dbReference type="ARBA" id="ARBA00022475"/>
    </source>
</evidence>
<keyword evidence="2" id="KW-1003">Cell membrane</keyword>
<dbReference type="Pfam" id="PF01618">
    <property type="entry name" value="MotA_ExbB"/>
    <property type="match status" value="1"/>
</dbReference>
<keyword evidence="3 8" id="KW-0812">Transmembrane</keyword>
<organism evidence="11 12">
    <name type="scientific">Sedimentisphaera salicampi</name>
    <dbReference type="NCBI Taxonomy" id="1941349"/>
    <lineage>
        <taxon>Bacteria</taxon>
        <taxon>Pseudomonadati</taxon>
        <taxon>Planctomycetota</taxon>
        <taxon>Phycisphaerae</taxon>
        <taxon>Sedimentisphaerales</taxon>
        <taxon>Sedimentisphaeraceae</taxon>
        <taxon>Sedimentisphaera</taxon>
    </lineage>
</organism>
<evidence type="ECO:0000256" key="3">
    <source>
        <dbReference type="ARBA" id="ARBA00022692"/>
    </source>
</evidence>
<feature type="domain" description="MotA/TolQ/ExbB proton channel" evidence="10">
    <location>
        <begin position="333"/>
        <end position="452"/>
    </location>
</feature>
<feature type="transmembrane region" description="Helical" evidence="8">
    <location>
        <begin position="276"/>
        <end position="301"/>
    </location>
</feature>
<feature type="signal peptide" evidence="9">
    <location>
        <begin position="1"/>
        <end position="21"/>
    </location>
</feature>
<dbReference type="OrthoDB" id="4045at2"/>
<dbReference type="GO" id="GO:0017038">
    <property type="term" value="P:protein import"/>
    <property type="evidence" value="ECO:0007669"/>
    <property type="project" value="TreeGrafter"/>
</dbReference>
<feature type="transmembrane region" description="Helical" evidence="8">
    <location>
        <begin position="371"/>
        <end position="395"/>
    </location>
</feature>
<dbReference type="PANTHER" id="PTHR30625">
    <property type="entry name" value="PROTEIN TOLQ"/>
    <property type="match status" value="1"/>
</dbReference>
<feature type="coiled-coil region" evidence="7">
    <location>
        <begin position="32"/>
        <end position="84"/>
    </location>
</feature>
<evidence type="ECO:0000256" key="4">
    <source>
        <dbReference type="ARBA" id="ARBA00022989"/>
    </source>
</evidence>
<dbReference type="EMBL" id="CP021023">
    <property type="protein sequence ID" value="ARN57239.1"/>
    <property type="molecule type" value="Genomic_DNA"/>
</dbReference>
<proteinExistence type="inferred from homology"/>
<dbReference type="PIRSF" id="PIRSF037714">
    <property type="entry name" value="TolR"/>
    <property type="match status" value="1"/>
</dbReference>
<keyword evidence="12" id="KW-1185">Reference proteome</keyword>
<keyword evidence="6" id="KW-0653">Protein transport</keyword>
<feature type="chain" id="PRO_5012709810" evidence="9">
    <location>
        <begin position="22"/>
        <end position="483"/>
    </location>
</feature>
<dbReference type="STRING" id="1941349.STSP1_01638"/>
<accession>A0A1W6LN83</accession>
<evidence type="ECO:0000256" key="5">
    <source>
        <dbReference type="ARBA" id="ARBA00023136"/>
    </source>
</evidence>
<gene>
    <name evidence="11" type="primary">exbB_1</name>
    <name evidence="11" type="ORF">STSP1_01638</name>
</gene>
<dbReference type="PANTHER" id="PTHR30625:SF11">
    <property type="entry name" value="MOTA_TOLQ_EXBB PROTON CHANNEL DOMAIN-CONTAINING PROTEIN"/>
    <property type="match status" value="1"/>
</dbReference>
<evidence type="ECO:0000259" key="10">
    <source>
        <dbReference type="Pfam" id="PF01618"/>
    </source>
</evidence>
<dbReference type="InterPro" id="IPR017270">
    <property type="entry name" value="MotA/TolQ/ExbB-rel"/>
</dbReference>
<protein>
    <submittedName>
        <fullName evidence="11">Biopolymer transport protein ExbB</fullName>
    </submittedName>
</protein>
<evidence type="ECO:0000313" key="12">
    <source>
        <dbReference type="Proteomes" id="UP000193334"/>
    </source>
</evidence>
<dbReference type="AlphaFoldDB" id="A0A1W6LN83"/>
<evidence type="ECO:0000256" key="6">
    <source>
        <dbReference type="RuleBase" id="RU004057"/>
    </source>
</evidence>
<evidence type="ECO:0000256" key="8">
    <source>
        <dbReference type="SAM" id="Phobius"/>
    </source>
</evidence>
<keyword evidence="9" id="KW-0732">Signal</keyword>
<name>A0A1W6LN83_9BACT</name>
<keyword evidence="4 8" id="KW-1133">Transmembrane helix</keyword>
<dbReference type="InterPro" id="IPR050790">
    <property type="entry name" value="ExbB/TolQ_transport"/>
</dbReference>
<sequence length="483" mass="52755" precursor="true">MKIVNKIIVLAVIACCCAVFAQQAESSFSKAASSVDKKLEESLNELKQIREEVADKKVPLSRKVSELESELMQARRDYQQTTRMLDSRTLDLNNLRSEIKSRKEEATYLSNLLSEYARNFESRLHIAEMQKYKETLESAKLAPENSNLSKKEVYNAQASLIETSLDRIEELLGGSHFNGKAVGESGLVKPGTFVMTGPAAIFRSGDGEVAGTVSQQLGSLEPSVNSFGNPADAQAASQVITTKQGYLPLDPTLGNAHVIEQTKQTIWEHIQKGGPVMVPILGMAGLALLIAIWKWICLSLVRKPSRKRFNELLDAVYKQDQELARVKAAQFKGPFGRMFNAAVEHLKEPAELIEEVMYETVLSSRLKLQRFLPFISISAASAPLLGLLGTVTGIINTFKLITVFGSGDVKTLSGGISEALITTEFGLIVAIPSLLLHALLSRKAKGIIDDMEKSAVALVNQVSRSKYAGASEKQTLQAAGNDE</sequence>
<dbReference type="InterPro" id="IPR002898">
    <property type="entry name" value="MotA_ExbB_proton_chnl"/>
</dbReference>
<evidence type="ECO:0000256" key="1">
    <source>
        <dbReference type="ARBA" id="ARBA00004651"/>
    </source>
</evidence>
<comment type="subcellular location">
    <subcellularLocation>
        <location evidence="1">Cell membrane</location>
        <topology evidence="1">Multi-pass membrane protein</topology>
    </subcellularLocation>
    <subcellularLocation>
        <location evidence="6">Membrane</location>
        <topology evidence="6">Multi-pass membrane protein</topology>
    </subcellularLocation>
</comment>
<dbReference type="KEGG" id="pbp:STSP1_01638"/>
<reference evidence="12" key="1">
    <citation type="submission" date="2017-04" db="EMBL/GenBank/DDBJ databases">
        <title>Comparative genomics and description of representatives of a novel lineage of planctomycetes thriving in anoxic sediments.</title>
        <authorList>
            <person name="Spring S."/>
            <person name="Bunk B."/>
            <person name="Sproer C."/>
        </authorList>
    </citation>
    <scope>NUCLEOTIDE SEQUENCE [LARGE SCALE GENOMIC DNA]</scope>
    <source>
        <strain evidence="12">ST-PulAB-D4</strain>
    </source>
</reference>
<feature type="transmembrane region" description="Helical" evidence="8">
    <location>
        <begin position="415"/>
        <end position="440"/>
    </location>
</feature>
<keyword evidence="6" id="KW-0813">Transport</keyword>
<evidence type="ECO:0000313" key="11">
    <source>
        <dbReference type="EMBL" id="ARN57239.1"/>
    </source>
</evidence>
<comment type="similarity">
    <text evidence="6">Belongs to the exbB/tolQ family.</text>
</comment>
<dbReference type="GO" id="GO:0005886">
    <property type="term" value="C:plasma membrane"/>
    <property type="evidence" value="ECO:0007669"/>
    <property type="project" value="UniProtKB-SubCell"/>
</dbReference>
<dbReference type="RefSeq" id="WP_085755904.1">
    <property type="nucleotide sequence ID" value="NZ_CP021023.1"/>
</dbReference>